<organism evidence="2">
    <name type="scientific">uncultured Thermomicrobiales bacterium</name>
    <dbReference type="NCBI Taxonomy" id="1645740"/>
    <lineage>
        <taxon>Bacteria</taxon>
        <taxon>Pseudomonadati</taxon>
        <taxon>Thermomicrobiota</taxon>
        <taxon>Thermomicrobia</taxon>
        <taxon>Thermomicrobiales</taxon>
        <taxon>environmental samples</taxon>
    </lineage>
</organism>
<evidence type="ECO:0000313" key="2">
    <source>
        <dbReference type="EMBL" id="CAA9552057.1"/>
    </source>
</evidence>
<gene>
    <name evidence="2" type="ORF">AVDCRST_MAG73-2961</name>
</gene>
<proteinExistence type="predicted"/>
<feature type="compositionally biased region" description="Basic and acidic residues" evidence="1">
    <location>
        <begin position="1"/>
        <end position="16"/>
    </location>
</feature>
<feature type="non-terminal residue" evidence="2">
    <location>
        <position position="1"/>
    </location>
</feature>
<feature type="non-terminal residue" evidence="2">
    <location>
        <position position="44"/>
    </location>
</feature>
<name>A0A6J4UJ17_9BACT</name>
<protein>
    <submittedName>
        <fullName evidence="2">Uncharacterized protein</fullName>
    </submittedName>
</protein>
<sequence length="44" mass="5045">GDRVPPPDRRCPDRPRARSVAAVPFRERRPTGQRRRSGPSPIHM</sequence>
<dbReference type="EMBL" id="CADCWE010000198">
    <property type="protein sequence ID" value="CAA9552057.1"/>
    <property type="molecule type" value="Genomic_DNA"/>
</dbReference>
<accession>A0A6J4UJ17</accession>
<reference evidence="2" key="1">
    <citation type="submission" date="2020-02" db="EMBL/GenBank/DDBJ databases">
        <authorList>
            <person name="Meier V. D."/>
        </authorList>
    </citation>
    <scope>NUCLEOTIDE SEQUENCE</scope>
    <source>
        <strain evidence="2">AVDCRST_MAG73</strain>
    </source>
</reference>
<evidence type="ECO:0000256" key="1">
    <source>
        <dbReference type="SAM" id="MobiDB-lite"/>
    </source>
</evidence>
<feature type="region of interest" description="Disordered" evidence="1">
    <location>
        <begin position="1"/>
        <end position="44"/>
    </location>
</feature>
<dbReference type="AlphaFoldDB" id="A0A6J4UJ17"/>